<reference evidence="2 3" key="1">
    <citation type="submission" date="2022-09" db="EMBL/GenBank/DDBJ databases">
        <authorList>
            <person name="Palmer J.M."/>
        </authorList>
    </citation>
    <scope>NUCLEOTIDE SEQUENCE [LARGE SCALE GENOMIC DNA]</scope>
    <source>
        <strain evidence="2 3">DSM 7382</strain>
    </source>
</reference>
<evidence type="ECO:0000313" key="3">
    <source>
        <dbReference type="Proteomes" id="UP001385951"/>
    </source>
</evidence>
<protein>
    <submittedName>
        <fullName evidence="2">Uncharacterized protein</fullName>
    </submittedName>
</protein>
<dbReference type="AlphaFoldDB" id="A0AAW0FM31"/>
<gene>
    <name evidence="2" type="ORF">QCA50_016612</name>
</gene>
<accession>A0AAW0FM31</accession>
<keyword evidence="3" id="KW-1185">Reference proteome</keyword>
<name>A0AAW0FM31_9APHY</name>
<sequence>MEKIIKVPHPPLSLRYLLTMSFATSFHNRTIVSPFAARPLVSRLSEPPPYPTGFSIDLQEYDWKIALKHSPSLMSFHHEPIPLLVPVALPLTAQDVPVQLKDLERYARFHDWITKHVFCFCSLKDGRYHHVGIFTVRRKDSDNFNCVCVGCASWKPSGGGCSFFVNLERLEAIEKNFHQYARFPEIDLGKGKKRARSIPVAPTINRIQARTVASHVRRQRKPYAYSNTAAHTLPSPVSFQMDDSLYHFIGRDFSPVSQAVLSPPPSERVLAGTLENLTPGYFDDIDRLSSPAPPAQLYTRIEDLPIPSSHETNEVIMNLVLVCGSGVPFGELMKVLGRCKLCRRIIALSVLNVHICPDVTESPIAATGSISRMISSSSTASNSSPSSSSPSVHSDHATTSHSSTQFEECDGVIYESDLLPISSPYHFPDIIDLTDD</sequence>
<feature type="compositionally biased region" description="Low complexity" evidence="1">
    <location>
        <begin position="375"/>
        <end position="392"/>
    </location>
</feature>
<dbReference type="Proteomes" id="UP001385951">
    <property type="component" value="Unassembled WGS sequence"/>
</dbReference>
<feature type="region of interest" description="Disordered" evidence="1">
    <location>
        <begin position="375"/>
        <end position="404"/>
    </location>
</feature>
<proteinExistence type="predicted"/>
<comment type="caution">
    <text evidence="2">The sequence shown here is derived from an EMBL/GenBank/DDBJ whole genome shotgun (WGS) entry which is preliminary data.</text>
</comment>
<dbReference type="EMBL" id="JASBNA010000050">
    <property type="protein sequence ID" value="KAK7680372.1"/>
    <property type="molecule type" value="Genomic_DNA"/>
</dbReference>
<evidence type="ECO:0000256" key="1">
    <source>
        <dbReference type="SAM" id="MobiDB-lite"/>
    </source>
</evidence>
<evidence type="ECO:0000313" key="2">
    <source>
        <dbReference type="EMBL" id="KAK7680372.1"/>
    </source>
</evidence>
<organism evidence="2 3">
    <name type="scientific">Cerrena zonata</name>
    <dbReference type="NCBI Taxonomy" id="2478898"/>
    <lineage>
        <taxon>Eukaryota</taxon>
        <taxon>Fungi</taxon>
        <taxon>Dikarya</taxon>
        <taxon>Basidiomycota</taxon>
        <taxon>Agaricomycotina</taxon>
        <taxon>Agaricomycetes</taxon>
        <taxon>Polyporales</taxon>
        <taxon>Cerrenaceae</taxon>
        <taxon>Cerrena</taxon>
    </lineage>
</organism>